<sequence length="87" mass="10088">MSPGTVLSLVSCDFYASASVNDVPCELRAWASTWATRVWTNFLMSFDFSLPFRKPMLSSRREYLRWARQELRLLQNNSQGLKDEPIP</sequence>
<keyword evidence="2" id="KW-1185">Reference proteome</keyword>
<evidence type="ECO:0000313" key="1">
    <source>
        <dbReference type="EMBL" id="GFN75475.1"/>
    </source>
</evidence>
<reference evidence="1 2" key="1">
    <citation type="journal article" date="2021" name="Elife">
        <title>Chloroplast acquisition without the gene transfer in kleptoplastic sea slugs, Plakobranchus ocellatus.</title>
        <authorList>
            <person name="Maeda T."/>
            <person name="Takahashi S."/>
            <person name="Yoshida T."/>
            <person name="Shimamura S."/>
            <person name="Takaki Y."/>
            <person name="Nagai Y."/>
            <person name="Toyoda A."/>
            <person name="Suzuki Y."/>
            <person name="Arimoto A."/>
            <person name="Ishii H."/>
            <person name="Satoh N."/>
            <person name="Nishiyama T."/>
            <person name="Hasebe M."/>
            <person name="Maruyama T."/>
            <person name="Minagawa J."/>
            <person name="Obokata J."/>
            <person name="Shigenobu S."/>
        </authorList>
    </citation>
    <scope>NUCLEOTIDE SEQUENCE [LARGE SCALE GENOMIC DNA]</scope>
</reference>
<dbReference type="AlphaFoldDB" id="A0AAV3XZJ1"/>
<protein>
    <submittedName>
        <fullName evidence="1">Uncharacterized protein</fullName>
    </submittedName>
</protein>
<gene>
    <name evidence="1" type="ORF">PoB_000198100</name>
</gene>
<evidence type="ECO:0000313" key="2">
    <source>
        <dbReference type="Proteomes" id="UP000735302"/>
    </source>
</evidence>
<organism evidence="1 2">
    <name type="scientific">Plakobranchus ocellatus</name>
    <dbReference type="NCBI Taxonomy" id="259542"/>
    <lineage>
        <taxon>Eukaryota</taxon>
        <taxon>Metazoa</taxon>
        <taxon>Spiralia</taxon>
        <taxon>Lophotrochozoa</taxon>
        <taxon>Mollusca</taxon>
        <taxon>Gastropoda</taxon>
        <taxon>Heterobranchia</taxon>
        <taxon>Euthyneura</taxon>
        <taxon>Panpulmonata</taxon>
        <taxon>Sacoglossa</taxon>
        <taxon>Placobranchoidea</taxon>
        <taxon>Plakobranchidae</taxon>
        <taxon>Plakobranchus</taxon>
    </lineage>
</organism>
<dbReference type="EMBL" id="BLXT01000273">
    <property type="protein sequence ID" value="GFN75475.1"/>
    <property type="molecule type" value="Genomic_DNA"/>
</dbReference>
<dbReference type="Proteomes" id="UP000735302">
    <property type="component" value="Unassembled WGS sequence"/>
</dbReference>
<proteinExistence type="predicted"/>
<comment type="caution">
    <text evidence="1">The sequence shown here is derived from an EMBL/GenBank/DDBJ whole genome shotgun (WGS) entry which is preliminary data.</text>
</comment>
<name>A0AAV3XZJ1_9GAST</name>
<accession>A0AAV3XZJ1</accession>